<reference evidence="3 4" key="1">
    <citation type="submission" date="2024-02" db="EMBL/GenBank/DDBJ databases">
        <title>A draft genome for the cacao thread blight pathogen Marasmius crinis-equi.</title>
        <authorList>
            <person name="Cohen S.P."/>
            <person name="Baruah I.K."/>
            <person name="Amoako-Attah I."/>
            <person name="Bukari Y."/>
            <person name="Meinhardt L.W."/>
            <person name="Bailey B.A."/>
        </authorList>
    </citation>
    <scope>NUCLEOTIDE SEQUENCE [LARGE SCALE GENOMIC DNA]</scope>
    <source>
        <strain evidence="3 4">GH-76</strain>
    </source>
</reference>
<dbReference type="PANTHER" id="PTHR42339">
    <property type="entry name" value="HISTONE H1"/>
    <property type="match status" value="1"/>
</dbReference>
<dbReference type="InterPro" id="IPR056143">
    <property type="entry name" value="DUF7726"/>
</dbReference>
<evidence type="ECO:0000256" key="1">
    <source>
        <dbReference type="SAM" id="MobiDB-lite"/>
    </source>
</evidence>
<feature type="region of interest" description="Disordered" evidence="1">
    <location>
        <begin position="1"/>
        <end position="75"/>
    </location>
</feature>
<dbReference type="EMBL" id="JBAHYK010000294">
    <property type="protein sequence ID" value="KAL0575547.1"/>
    <property type="molecule type" value="Genomic_DNA"/>
</dbReference>
<accession>A0ABR3FJI0</accession>
<organism evidence="3 4">
    <name type="scientific">Marasmius crinis-equi</name>
    <dbReference type="NCBI Taxonomy" id="585013"/>
    <lineage>
        <taxon>Eukaryota</taxon>
        <taxon>Fungi</taxon>
        <taxon>Dikarya</taxon>
        <taxon>Basidiomycota</taxon>
        <taxon>Agaricomycotina</taxon>
        <taxon>Agaricomycetes</taxon>
        <taxon>Agaricomycetidae</taxon>
        <taxon>Agaricales</taxon>
        <taxon>Marasmiineae</taxon>
        <taxon>Marasmiaceae</taxon>
        <taxon>Marasmius</taxon>
    </lineage>
</organism>
<comment type="caution">
    <text evidence="3">The sequence shown here is derived from an EMBL/GenBank/DDBJ whole genome shotgun (WGS) entry which is preliminary data.</text>
</comment>
<feature type="domain" description="DUF7726" evidence="2">
    <location>
        <begin position="86"/>
        <end position="168"/>
    </location>
</feature>
<protein>
    <recommendedName>
        <fullName evidence="2">DUF7726 domain-containing protein</fullName>
    </recommendedName>
</protein>
<sequence>MSSELEVFSPARQNTKRKSADASSSSAKASKKRKSDADVVDSSEAENDPAPKAKKAKKNAAAGTSKDQETDIFSISLPGDAEGTVEIYDSCDELRRKINAHLRSSITKTQFLRDIVRAAYPDSYSSTNIQSKQLSDFLTKKGATAGNSSKLFYAGYVYFEKKRISEGKNKSKHRLQMEEEWGGRGGLPRERERGFWCGPGMVPVQNKLGKVSFVNSGRGGRRGC</sequence>
<gene>
    <name evidence="3" type="ORF">V5O48_006421</name>
</gene>
<evidence type="ECO:0000259" key="2">
    <source>
        <dbReference type="Pfam" id="PF24852"/>
    </source>
</evidence>
<feature type="compositionally biased region" description="Acidic residues" evidence="1">
    <location>
        <begin position="38"/>
        <end position="47"/>
    </location>
</feature>
<evidence type="ECO:0000313" key="4">
    <source>
        <dbReference type="Proteomes" id="UP001465976"/>
    </source>
</evidence>
<keyword evidence="4" id="KW-1185">Reference proteome</keyword>
<dbReference type="PANTHER" id="PTHR42339:SF1">
    <property type="entry name" value="HISTONE H1"/>
    <property type="match status" value="1"/>
</dbReference>
<name>A0ABR3FJI0_9AGAR</name>
<dbReference type="Pfam" id="PF24852">
    <property type="entry name" value="DUF7726"/>
    <property type="match status" value="1"/>
</dbReference>
<evidence type="ECO:0000313" key="3">
    <source>
        <dbReference type="EMBL" id="KAL0575547.1"/>
    </source>
</evidence>
<proteinExistence type="predicted"/>
<dbReference type="Proteomes" id="UP001465976">
    <property type="component" value="Unassembled WGS sequence"/>
</dbReference>